<dbReference type="InParanoid" id="A0A7R8YVR2"/>
<reference evidence="5 6" key="1">
    <citation type="submission" date="2020-11" db="EMBL/GenBank/DDBJ databases">
        <authorList>
            <person name="Wallbank WR R."/>
            <person name="Pardo Diaz C."/>
            <person name="Kozak K."/>
            <person name="Martin S."/>
            <person name="Jiggins C."/>
            <person name="Moest M."/>
            <person name="Warren A I."/>
            <person name="Generalovic N T."/>
            <person name="Byers J.R.P. K."/>
            <person name="Montejo-Kovacevich G."/>
            <person name="Yen C E."/>
        </authorList>
    </citation>
    <scope>NUCLEOTIDE SEQUENCE [LARGE SCALE GENOMIC DNA]</scope>
</reference>
<dbReference type="InterPro" id="IPR012132">
    <property type="entry name" value="GMC_OxRdtase"/>
</dbReference>
<evidence type="ECO:0000259" key="4">
    <source>
        <dbReference type="PROSITE" id="PS00624"/>
    </source>
</evidence>
<dbReference type="InterPro" id="IPR036188">
    <property type="entry name" value="FAD/NAD-bd_sf"/>
</dbReference>
<accession>A0A7R8YVR2</accession>
<gene>
    <name evidence="5" type="ORF">HERILL_LOCUS10289</name>
</gene>
<protein>
    <recommendedName>
        <fullName evidence="3 4">Glucose-methanol-choline oxidoreductase N-terminal domain-containing protein</fullName>
    </recommendedName>
</protein>
<keyword evidence="6" id="KW-1185">Reference proteome</keyword>
<keyword evidence="2" id="KW-0285">Flavoprotein</keyword>
<dbReference type="InterPro" id="IPR000172">
    <property type="entry name" value="GMC_OxRdtase_N"/>
</dbReference>
<dbReference type="PROSITE" id="PS00623">
    <property type="entry name" value="GMC_OXRED_1"/>
    <property type="match status" value="1"/>
</dbReference>
<dbReference type="AlphaFoldDB" id="A0A7R8YVR2"/>
<feature type="domain" description="Glucose-methanol-choline oxidoreductase N-terminal" evidence="3">
    <location>
        <begin position="309"/>
        <end position="332"/>
    </location>
</feature>
<dbReference type="FunCoup" id="A0A7R8YVR2">
    <property type="interactions" value="27"/>
</dbReference>
<name>A0A7R8YVR2_HERIL</name>
<dbReference type="Pfam" id="PF00732">
    <property type="entry name" value="GMC_oxred_N"/>
    <property type="match status" value="1"/>
</dbReference>
<dbReference type="Pfam" id="PF05199">
    <property type="entry name" value="GMC_oxred_C"/>
    <property type="match status" value="1"/>
</dbReference>
<dbReference type="PROSITE" id="PS00624">
    <property type="entry name" value="GMC_OXRED_2"/>
    <property type="match status" value="1"/>
</dbReference>
<evidence type="ECO:0000313" key="5">
    <source>
        <dbReference type="EMBL" id="CAD7087593.1"/>
    </source>
</evidence>
<dbReference type="GO" id="GO:0050660">
    <property type="term" value="F:flavin adenine dinucleotide binding"/>
    <property type="evidence" value="ECO:0007669"/>
    <property type="project" value="InterPro"/>
</dbReference>
<feature type="domain" description="Glucose-methanol-choline oxidoreductase N-terminal" evidence="4">
    <location>
        <begin position="485"/>
        <end position="499"/>
    </location>
</feature>
<evidence type="ECO:0000256" key="1">
    <source>
        <dbReference type="ARBA" id="ARBA00010790"/>
    </source>
</evidence>
<dbReference type="SUPFAM" id="SSF51905">
    <property type="entry name" value="FAD/NAD(P)-binding domain"/>
    <property type="match status" value="1"/>
</dbReference>
<dbReference type="GO" id="GO:0016614">
    <property type="term" value="F:oxidoreductase activity, acting on CH-OH group of donors"/>
    <property type="evidence" value="ECO:0007669"/>
    <property type="project" value="InterPro"/>
</dbReference>
<dbReference type="OrthoDB" id="8043478at2759"/>
<keyword evidence="2" id="KW-0274">FAD</keyword>
<organism evidence="5 6">
    <name type="scientific">Hermetia illucens</name>
    <name type="common">Black soldier fly</name>
    <dbReference type="NCBI Taxonomy" id="343691"/>
    <lineage>
        <taxon>Eukaryota</taxon>
        <taxon>Metazoa</taxon>
        <taxon>Ecdysozoa</taxon>
        <taxon>Arthropoda</taxon>
        <taxon>Hexapoda</taxon>
        <taxon>Insecta</taxon>
        <taxon>Pterygota</taxon>
        <taxon>Neoptera</taxon>
        <taxon>Endopterygota</taxon>
        <taxon>Diptera</taxon>
        <taxon>Brachycera</taxon>
        <taxon>Stratiomyomorpha</taxon>
        <taxon>Stratiomyidae</taxon>
        <taxon>Hermetiinae</taxon>
        <taxon>Hermetia</taxon>
    </lineage>
</organism>
<dbReference type="PANTHER" id="PTHR11552">
    <property type="entry name" value="GLUCOSE-METHANOL-CHOLINE GMC OXIDOREDUCTASE"/>
    <property type="match status" value="1"/>
</dbReference>
<dbReference type="Gene3D" id="3.30.560.10">
    <property type="entry name" value="Glucose Oxidase, domain 3"/>
    <property type="match status" value="1"/>
</dbReference>
<dbReference type="Pfam" id="PF06477">
    <property type="entry name" value="DUF1091"/>
    <property type="match status" value="1"/>
</dbReference>
<dbReference type="Proteomes" id="UP000594454">
    <property type="component" value="Chromosome 4"/>
</dbReference>
<dbReference type="SUPFAM" id="SSF54373">
    <property type="entry name" value="FAD-linked reductases, C-terminal domain"/>
    <property type="match status" value="1"/>
</dbReference>
<sequence length="794" mass="89059">MVVKCFNAGIVLIIQLSFSTILSILVDFQAFEFEVLRFEDETKHNKIWDVSKFRIKKLQPGVYACSGQLELLQTLGKKSQIAVKFFYSQNGGGAMTLLPFHIGPQFGCDFLNNEYKKYLSDFPDSSDFPKIGDDYYCPLPKGVYKINSYRFNTTTVPKVLKPGYYKIQGTIDGDSGDTCTMSIFAKITISQTSLQSIMSTYLEDILNFGNESVISVQKQIVGPKTARQVYDFIIVGSGPAGSVIANRLTENPQWNVLLIETGGVENLFHEIPALAAFLQGTSSNWNYKSTPQYNACYGMNNNECALPRGKVLGGTSAINYMIYNRGNRRDFDRWAAAGNVGWSYREVLPYFLKSERANLRAWRNSPYHNTQGLLSTEDVPYRSGMVGPFVQAGVEAGLNEVDYNGESQVGISFVQANTLRGRRHSAARAFLKPIQFRPNLHVMINTRVTKVLINPVSKEAYGVEYSYKKKRYEVGAKREVILSAGAFNSPQLLMLSGIGPQEHLNQLQIPLIKDLPVGKLLYDHMSHFGPTFILNSTGNTLLVSDLNVNDFKQYIKGRGRLTLIGGVEALAFVKTPNSEEPPDMPDVELIFVPGSFASDQGTGLKRGANVKDDVYDTVFKQLETIPQDHFSTLIMLFHPKSVGYIHLRDKNPFHWPIIDPQYFTRQEDVETLLYGIKAAIRLSQSPALQRLGARLHDTPLPQCREHHFGSDNYWRCSIRTLSYTLHHQVATCKMGIPEDPTTVVNPQLQVHGILRLRVADTSVIPFPPTSHTNAMSVMIGEKTADMIKDTWKWG</sequence>
<dbReference type="PANTHER" id="PTHR11552:SF208">
    <property type="entry name" value="RE36204P-RELATED"/>
    <property type="match status" value="1"/>
</dbReference>
<comment type="similarity">
    <text evidence="1 2">Belongs to the GMC oxidoreductase family.</text>
</comment>
<proteinExistence type="inferred from homology"/>
<evidence type="ECO:0000259" key="3">
    <source>
        <dbReference type="PROSITE" id="PS00623"/>
    </source>
</evidence>
<evidence type="ECO:0000256" key="2">
    <source>
        <dbReference type="RuleBase" id="RU003968"/>
    </source>
</evidence>
<dbReference type="EMBL" id="LR899012">
    <property type="protein sequence ID" value="CAD7087593.1"/>
    <property type="molecule type" value="Genomic_DNA"/>
</dbReference>
<dbReference type="InterPro" id="IPR010512">
    <property type="entry name" value="DUF1091"/>
</dbReference>
<dbReference type="InterPro" id="IPR007867">
    <property type="entry name" value="GMC_OxRtase_C"/>
</dbReference>
<evidence type="ECO:0000313" key="6">
    <source>
        <dbReference type="Proteomes" id="UP000594454"/>
    </source>
</evidence>
<dbReference type="Gene3D" id="3.50.50.60">
    <property type="entry name" value="FAD/NAD(P)-binding domain"/>
    <property type="match status" value="1"/>
</dbReference>